<dbReference type="CTD" id="85416"/>
<feature type="region of interest" description="Disordered" evidence="14">
    <location>
        <begin position="205"/>
        <end position="268"/>
    </location>
</feature>
<dbReference type="Pfam" id="PF00096">
    <property type="entry name" value="zf-C2H2"/>
    <property type="match status" value="2"/>
</dbReference>
<evidence type="ECO:0000256" key="4">
    <source>
        <dbReference type="ARBA" id="ARBA00022723"/>
    </source>
</evidence>
<reference evidence="17" key="1">
    <citation type="submission" date="2025-08" db="UniProtKB">
        <authorList>
            <consortium name="RefSeq"/>
        </authorList>
    </citation>
    <scope>IDENTIFICATION</scope>
</reference>
<dbReference type="PANTHER" id="PTHR45718">
    <property type="entry name" value="TRANSCRIPTIONAL ACTIVATOR CUBITUS INTERRUPTUS"/>
    <property type="match status" value="1"/>
</dbReference>
<proteinExistence type="inferred from homology"/>
<dbReference type="Pfam" id="PF18366">
    <property type="entry name" value="zf_ZIC"/>
    <property type="match status" value="2"/>
</dbReference>
<dbReference type="FunFam" id="3.30.160.60:FF:000050">
    <property type="entry name" value="zinc finger protein ZIC 1"/>
    <property type="match status" value="1"/>
</dbReference>
<dbReference type="SMART" id="SM00355">
    <property type="entry name" value="ZnF_C2H2"/>
    <property type="match status" value="5"/>
</dbReference>
<keyword evidence="7" id="KW-0862">Zinc</keyword>
<feature type="compositionally biased region" description="Pro residues" evidence="14">
    <location>
        <begin position="149"/>
        <end position="166"/>
    </location>
</feature>
<comment type="function">
    <text evidence="10">Essential for neural crest development, converting cells from an epidermal fate to a neural crest cell fate. Binds to DNA.</text>
</comment>
<dbReference type="AlphaFoldDB" id="A0A8B7AEC6"/>
<feature type="region of interest" description="Disordered" evidence="14">
    <location>
        <begin position="343"/>
        <end position="371"/>
    </location>
</feature>
<keyword evidence="16" id="KW-1185">Reference proteome</keyword>
<keyword evidence="5" id="KW-0677">Repeat</keyword>
<feature type="domain" description="C2H2-type" evidence="15">
    <location>
        <begin position="538"/>
        <end position="567"/>
    </location>
</feature>
<feature type="domain" description="C2H2-type" evidence="15">
    <location>
        <begin position="478"/>
        <end position="507"/>
    </location>
</feature>
<feature type="region of interest" description="Disordered" evidence="14">
    <location>
        <begin position="618"/>
        <end position="642"/>
    </location>
</feature>
<gene>
    <name evidence="17" type="primary">ZIC5</name>
</gene>
<dbReference type="GO" id="GO:0008270">
    <property type="term" value="F:zinc ion binding"/>
    <property type="evidence" value="ECO:0007669"/>
    <property type="project" value="UniProtKB-KW"/>
</dbReference>
<dbReference type="GO" id="GO:0000981">
    <property type="term" value="F:DNA-binding transcription factor activity, RNA polymerase II-specific"/>
    <property type="evidence" value="ECO:0007669"/>
    <property type="project" value="TreeGrafter"/>
</dbReference>
<dbReference type="Pfam" id="PF23561">
    <property type="entry name" value="zf-C2H2_15"/>
    <property type="match status" value="1"/>
</dbReference>
<dbReference type="FunFam" id="3.30.160.60:FF:000041">
    <property type="entry name" value="Zinc finger protein ZIC 1"/>
    <property type="match status" value="1"/>
</dbReference>
<comment type="subcellular location">
    <subcellularLocation>
        <location evidence="1">Nucleus</location>
    </subcellularLocation>
</comment>
<name>A0A8B7AEC6_ORYAF</name>
<feature type="compositionally biased region" description="Polar residues" evidence="14">
    <location>
        <begin position="623"/>
        <end position="632"/>
    </location>
</feature>
<evidence type="ECO:0000256" key="5">
    <source>
        <dbReference type="ARBA" id="ARBA00022737"/>
    </source>
</evidence>
<evidence type="ECO:0000256" key="9">
    <source>
        <dbReference type="ARBA" id="ARBA00023242"/>
    </source>
</evidence>
<dbReference type="OrthoDB" id="3214149at2759"/>
<evidence type="ECO:0000313" key="16">
    <source>
        <dbReference type="Proteomes" id="UP000694850"/>
    </source>
</evidence>
<evidence type="ECO:0000313" key="17">
    <source>
        <dbReference type="RefSeq" id="XP_007946345.1"/>
    </source>
</evidence>
<evidence type="ECO:0000256" key="12">
    <source>
        <dbReference type="ARBA" id="ARBA00075841"/>
    </source>
</evidence>
<feature type="domain" description="C2H2-type" evidence="15">
    <location>
        <begin position="450"/>
        <end position="477"/>
    </location>
</feature>
<feature type="domain" description="C2H2-type" evidence="15">
    <location>
        <begin position="508"/>
        <end position="537"/>
    </location>
</feature>
<keyword evidence="9" id="KW-0539">Nucleus</keyword>
<dbReference type="Proteomes" id="UP000694850">
    <property type="component" value="Unplaced"/>
</dbReference>
<evidence type="ECO:0000256" key="3">
    <source>
        <dbReference type="ARBA" id="ARBA00022473"/>
    </source>
</evidence>
<comment type="similarity">
    <text evidence="2">Belongs to the GLI C2H2-type zinc-finger protein family.</text>
</comment>
<accession>A0A8B7AEC6</accession>
<dbReference type="InterPro" id="IPR013087">
    <property type="entry name" value="Znf_C2H2_type"/>
</dbReference>
<evidence type="ECO:0000256" key="2">
    <source>
        <dbReference type="ARBA" id="ARBA00010831"/>
    </source>
</evidence>
<keyword evidence="6 13" id="KW-0863">Zinc-finger</keyword>
<keyword evidence="8" id="KW-0238">DNA-binding</keyword>
<feature type="compositionally biased region" description="Pro residues" evidence="14">
    <location>
        <begin position="401"/>
        <end position="412"/>
    </location>
</feature>
<dbReference type="Gene3D" id="3.30.160.60">
    <property type="entry name" value="Classic Zinc Finger"/>
    <property type="match status" value="4"/>
</dbReference>
<dbReference type="PANTHER" id="PTHR45718:SF4">
    <property type="entry name" value="TRANSCRIPTIONAL ACTIVATOR CUBITUS INTERRUPTUS"/>
    <property type="match status" value="1"/>
</dbReference>
<evidence type="ECO:0000256" key="1">
    <source>
        <dbReference type="ARBA" id="ARBA00004123"/>
    </source>
</evidence>
<protein>
    <recommendedName>
        <fullName evidence="11">Zinc finger protein ZIC 5</fullName>
    </recommendedName>
    <alternativeName>
        <fullName evidence="12">Zinc finger protein of the cerebellum 5</fullName>
    </alternativeName>
</protein>
<dbReference type="PROSITE" id="PS50157">
    <property type="entry name" value="ZINC_FINGER_C2H2_2"/>
    <property type="match status" value="4"/>
</dbReference>
<dbReference type="GO" id="GO:0005634">
    <property type="term" value="C:nucleus"/>
    <property type="evidence" value="ECO:0007669"/>
    <property type="project" value="UniProtKB-SubCell"/>
</dbReference>
<organism evidence="16 17">
    <name type="scientific">Orycteropus afer afer</name>
    <dbReference type="NCBI Taxonomy" id="1230840"/>
    <lineage>
        <taxon>Eukaryota</taxon>
        <taxon>Metazoa</taxon>
        <taxon>Chordata</taxon>
        <taxon>Craniata</taxon>
        <taxon>Vertebrata</taxon>
        <taxon>Euteleostomi</taxon>
        <taxon>Mammalia</taxon>
        <taxon>Eutheria</taxon>
        <taxon>Afrotheria</taxon>
        <taxon>Tubulidentata</taxon>
        <taxon>Orycteropodidae</taxon>
        <taxon>Orycteropus</taxon>
    </lineage>
</organism>
<dbReference type="InterPro" id="IPR041643">
    <property type="entry name" value="Znf_ZIC"/>
</dbReference>
<evidence type="ECO:0000256" key="11">
    <source>
        <dbReference type="ARBA" id="ARBA00069004"/>
    </source>
</evidence>
<evidence type="ECO:0000256" key="13">
    <source>
        <dbReference type="PROSITE-ProRule" id="PRU00042"/>
    </source>
</evidence>
<dbReference type="InterPro" id="IPR056436">
    <property type="entry name" value="Znf-C2H2_ZIC1-5/GLI1-3-like"/>
</dbReference>
<feature type="region of interest" description="Disordered" evidence="14">
    <location>
        <begin position="130"/>
        <end position="188"/>
    </location>
</feature>
<feature type="region of interest" description="Disordered" evidence="14">
    <location>
        <begin position="395"/>
        <end position="420"/>
    </location>
</feature>
<evidence type="ECO:0000256" key="6">
    <source>
        <dbReference type="ARBA" id="ARBA00022771"/>
    </source>
</evidence>
<feature type="compositionally biased region" description="Pro residues" evidence="14">
    <location>
        <begin position="351"/>
        <end position="360"/>
    </location>
</feature>
<evidence type="ECO:0000256" key="7">
    <source>
        <dbReference type="ARBA" id="ARBA00022833"/>
    </source>
</evidence>
<evidence type="ECO:0000259" key="15">
    <source>
        <dbReference type="PROSITE" id="PS50157"/>
    </source>
</evidence>
<dbReference type="FunFam" id="3.30.160.60:FF:000035">
    <property type="entry name" value="Zinc finger protein ZIC 1"/>
    <property type="match status" value="1"/>
</dbReference>
<keyword evidence="4" id="KW-0479">Metal-binding</keyword>
<evidence type="ECO:0000256" key="8">
    <source>
        <dbReference type="ARBA" id="ARBA00023125"/>
    </source>
</evidence>
<keyword evidence="3" id="KW-0217">Developmental protein</keyword>
<dbReference type="SUPFAM" id="SSF57667">
    <property type="entry name" value="beta-beta-alpha zinc fingers"/>
    <property type="match status" value="2"/>
</dbReference>
<sequence length="650" mass="67427">MFLKAYTEKKAPPVKVYGPDYVVMMEAPLSKRNPPELRLADLATAKAQSLQNMTGFRALASPPAHSQLRGAATHLRPRDLSADPGVAVSPLGPEHGAQASALGLSPPSQVLPAQPKAPAAVASAAATIAHSGAGTSPDGGGSSCEQSSAPPPPAPPLPPSPSPPPLALSGYTTTNSGGGGNSGKGHSRDFVLRRDLSATAPAAAMHGAPLGGERSGPNSPQHPAPPPHSAGMFISASGTYAGPDGGGSGGPTLFPALHDTPGAPGGHPHPLNGQMRLGLAAAAAAAAAELYGRAEPPFAPRSGDAHYGAVAAAAAAAALHGYGAVNLNLNLAAAAAAAAAAGPGPHLQHHAPPPAPPPAQHPHQHHPHLPGAAGAFLRYMRQPIKQELICKWIDPDELAGPPQPPPPPPPPVGGAKPCSKTFGTMHELVNHVTVEHVGGPEQSSHVCFWEDCPREGKPFKAKYKLINHIRVHTGEKPFPCPFPGCGKVFARSENLKIHKRTHTGEKPFKCEFDGCDRKFANSSDRKKHSHVHTSDKPYYCKIRGCDKSYTHPSSLRKHMKIHCKSPPPSPGTLGYSSMGTPMGAPLSPVLEPTRSRSSTLSPQVTNLNEWYVCQASGAPSHLHTPSSNGTTSESEDEEIYGNSEIVRTIH</sequence>
<dbReference type="InterPro" id="IPR043359">
    <property type="entry name" value="GLI-like"/>
</dbReference>
<evidence type="ECO:0000256" key="14">
    <source>
        <dbReference type="SAM" id="MobiDB-lite"/>
    </source>
</evidence>
<feature type="region of interest" description="Disordered" evidence="14">
    <location>
        <begin position="78"/>
        <end position="116"/>
    </location>
</feature>
<evidence type="ECO:0000256" key="10">
    <source>
        <dbReference type="ARBA" id="ARBA00057768"/>
    </source>
</evidence>
<dbReference type="GeneID" id="103203186"/>
<dbReference type="PROSITE" id="PS00028">
    <property type="entry name" value="ZINC_FINGER_C2H2_1"/>
    <property type="match status" value="3"/>
</dbReference>
<dbReference type="FunFam" id="3.30.160.60:FF:000039">
    <property type="entry name" value="Zinc finger protein ZIC 1"/>
    <property type="match status" value="1"/>
</dbReference>
<dbReference type="GO" id="GO:0000978">
    <property type="term" value="F:RNA polymerase II cis-regulatory region sequence-specific DNA binding"/>
    <property type="evidence" value="ECO:0007669"/>
    <property type="project" value="TreeGrafter"/>
</dbReference>
<dbReference type="InterPro" id="IPR036236">
    <property type="entry name" value="Znf_C2H2_sf"/>
</dbReference>
<dbReference type="RefSeq" id="XP_007946345.1">
    <property type="nucleotide sequence ID" value="XM_007948154.2"/>
</dbReference>